<sequence length="80" mass="8687">MVFSCPIPSSHPRIGNVSLAAGYELGREACRIIVRAALPPQSSATATPDAIKINFDGSYLPADDTGLEIKEKWKEKHHVL</sequence>
<evidence type="ECO:0000313" key="2">
    <source>
        <dbReference type="Proteomes" id="UP001472677"/>
    </source>
</evidence>
<evidence type="ECO:0000313" key="1">
    <source>
        <dbReference type="EMBL" id="KAK8548898.1"/>
    </source>
</evidence>
<keyword evidence="2" id="KW-1185">Reference proteome</keyword>
<name>A0ABR2DY44_9ROSI</name>
<comment type="caution">
    <text evidence="1">The sequence shown here is derived from an EMBL/GenBank/DDBJ whole genome shotgun (WGS) entry which is preliminary data.</text>
</comment>
<dbReference type="EMBL" id="JBBPBM010000021">
    <property type="protein sequence ID" value="KAK8548898.1"/>
    <property type="molecule type" value="Genomic_DNA"/>
</dbReference>
<protein>
    <submittedName>
        <fullName evidence="1">Uncharacterized protein</fullName>
    </submittedName>
</protein>
<dbReference type="Proteomes" id="UP001472677">
    <property type="component" value="Unassembled WGS sequence"/>
</dbReference>
<organism evidence="1 2">
    <name type="scientific">Hibiscus sabdariffa</name>
    <name type="common">roselle</name>
    <dbReference type="NCBI Taxonomy" id="183260"/>
    <lineage>
        <taxon>Eukaryota</taxon>
        <taxon>Viridiplantae</taxon>
        <taxon>Streptophyta</taxon>
        <taxon>Embryophyta</taxon>
        <taxon>Tracheophyta</taxon>
        <taxon>Spermatophyta</taxon>
        <taxon>Magnoliopsida</taxon>
        <taxon>eudicotyledons</taxon>
        <taxon>Gunneridae</taxon>
        <taxon>Pentapetalae</taxon>
        <taxon>rosids</taxon>
        <taxon>malvids</taxon>
        <taxon>Malvales</taxon>
        <taxon>Malvaceae</taxon>
        <taxon>Malvoideae</taxon>
        <taxon>Hibiscus</taxon>
    </lineage>
</organism>
<gene>
    <name evidence="1" type="ORF">V6N12_061802</name>
</gene>
<reference evidence="1 2" key="1">
    <citation type="journal article" date="2024" name="G3 (Bethesda)">
        <title>Genome assembly of Hibiscus sabdariffa L. provides insights into metabolisms of medicinal natural products.</title>
        <authorList>
            <person name="Kim T."/>
        </authorList>
    </citation>
    <scope>NUCLEOTIDE SEQUENCE [LARGE SCALE GENOMIC DNA]</scope>
    <source>
        <strain evidence="1">TK-2024</strain>
        <tissue evidence="1">Old leaves</tissue>
    </source>
</reference>
<accession>A0ABR2DY44</accession>
<proteinExistence type="predicted"/>